<reference evidence="2" key="2">
    <citation type="submission" date="2023-06" db="EMBL/GenBank/DDBJ databases">
        <authorList>
            <consortium name="Lawrence Berkeley National Laboratory"/>
            <person name="Haridas S."/>
            <person name="Hensen N."/>
            <person name="Bonometti L."/>
            <person name="Westerberg I."/>
            <person name="Brannstrom I.O."/>
            <person name="Guillou S."/>
            <person name="Cros-Aarteil S."/>
            <person name="Calhoun S."/>
            <person name="Kuo A."/>
            <person name="Mondo S."/>
            <person name="Pangilinan J."/>
            <person name="Riley R."/>
            <person name="LaButti K."/>
            <person name="Andreopoulos B."/>
            <person name="Lipzen A."/>
            <person name="Chen C."/>
            <person name="Yanf M."/>
            <person name="Daum C."/>
            <person name="Ng V."/>
            <person name="Clum A."/>
            <person name="Steindorff A."/>
            <person name="Ohm R."/>
            <person name="Martin F."/>
            <person name="Silar P."/>
            <person name="Natvig D."/>
            <person name="Lalanne C."/>
            <person name="Gautier V."/>
            <person name="Ament-velasquez S.L."/>
            <person name="Kruys A."/>
            <person name="Hutchinson M.I."/>
            <person name="Powell A.J."/>
            <person name="Barry K."/>
            <person name="Miller A.N."/>
            <person name="Grigoriev I.V."/>
            <person name="Debuchy R."/>
            <person name="Gladieux P."/>
            <person name="Thoren M.H."/>
            <person name="Johannesson H."/>
        </authorList>
    </citation>
    <scope>NUCLEOTIDE SEQUENCE</scope>
    <source>
        <strain evidence="2">CBS 232.78</strain>
    </source>
</reference>
<keyword evidence="3" id="KW-1185">Reference proteome</keyword>
<evidence type="ECO:0000313" key="3">
    <source>
        <dbReference type="Proteomes" id="UP001285441"/>
    </source>
</evidence>
<comment type="caution">
    <text evidence="2">The sequence shown here is derived from an EMBL/GenBank/DDBJ whole genome shotgun (WGS) entry which is preliminary data.</text>
</comment>
<dbReference type="EMBL" id="JAULSW010000010">
    <property type="protein sequence ID" value="KAK3368731.1"/>
    <property type="molecule type" value="Genomic_DNA"/>
</dbReference>
<feature type="region of interest" description="Disordered" evidence="1">
    <location>
        <begin position="31"/>
        <end position="52"/>
    </location>
</feature>
<accession>A0AAE0K3F7</accession>
<evidence type="ECO:0000256" key="1">
    <source>
        <dbReference type="SAM" id="MobiDB-lite"/>
    </source>
</evidence>
<name>A0AAE0K3F7_9PEZI</name>
<protein>
    <recommendedName>
        <fullName evidence="4">Protein kinase domain-containing protein</fullName>
    </recommendedName>
</protein>
<gene>
    <name evidence="2" type="ORF">B0H63DRAFT_529098</name>
</gene>
<evidence type="ECO:0008006" key="4">
    <source>
        <dbReference type="Google" id="ProtNLM"/>
    </source>
</evidence>
<dbReference type="Proteomes" id="UP001285441">
    <property type="component" value="Unassembled WGS sequence"/>
</dbReference>
<proteinExistence type="predicted"/>
<sequence>MFPPPPFARGYPEGTWTFDPTDQHLESITQTERVLERPPLDGPPTSSAPRSARLKITATLATGDGRGAQVVVCLVEPTTRAEKPFHAVAKIYDPLYYNGVRMMDLLVDDGRLPDHEPNALRLDERYRLKVLAMILDGVVRQVHAGLEQRDLAPRNIIIMPPPRSATESSGDNYKNGSLQQLTVTRVVLIDYNIARVSVKMIYGQMAFPRAKLPPNPILYFRRSTLYEHELVGWLPPEWLENPALR</sequence>
<dbReference type="AlphaFoldDB" id="A0AAE0K3F7"/>
<reference evidence="2" key="1">
    <citation type="journal article" date="2023" name="Mol. Phylogenet. Evol.">
        <title>Genome-scale phylogeny and comparative genomics of the fungal order Sordariales.</title>
        <authorList>
            <person name="Hensen N."/>
            <person name="Bonometti L."/>
            <person name="Westerberg I."/>
            <person name="Brannstrom I.O."/>
            <person name="Guillou S."/>
            <person name="Cros-Aarteil S."/>
            <person name="Calhoun S."/>
            <person name="Haridas S."/>
            <person name="Kuo A."/>
            <person name="Mondo S."/>
            <person name="Pangilinan J."/>
            <person name="Riley R."/>
            <person name="LaButti K."/>
            <person name="Andreopoulos B."/>
            <person name="Lipzen A."/>
            <person name="Chen C."/>
            <person name="Yan M."/>
            <person name="Daum C."/>
            <person name="Ng V."/>
            <person name="Clum A."/>
            <person name="Steindorff A."/>
            <person name="Ohm R.A."/>
            <person name="Martin F."/>
            <person name="Silar P."/>
            <person name="Natvig D.O."/>
            <person name="Lalanne C."/>
            <person name="Gautier V."/>
            <person name="Ament-Velasquez S.L."/>
            <person name="Kruys A."/>
            <person name="Hutchinson M.I."/>
            <person name="Powell A.J."/>
            <person name="Barry K."/>
            <person name="Miller A.N."/>
            <person name="Grigoriev I.V."/>
            <person name="Debuchy R."/>
            <person name="Gladieux P."/>
            <person name="Hiltunen Thoren M."/>
            <person name="Johannesson H."/>
        </authorList>
    </citation>
    <scope>NUCLEOTIDE SEQUENCE</scope>
    <source>
        <strain evidence="2">CBS 232.78</strain>
    </source>
</reference>
<evidence type="ECO:0000313" key="2">
    <source>
        <dbReference type="EMBL" id="KAK3368731.1"/>
    </source>
</evidence>
<organism evidence="2 3">
    <name type="scientific">Podospora didyma</name>
    <dbReference type="NCBI Taxonomy" id="330526"/>
    <lineage>
        <taxon>Eukaryota</taxon>
        <taxon>Fungi</taxon>
        <taxon>Dikarya</taxon>
        <taxon>Ascomycota</taxon>
        <taxon>Pezizomycotina</taxon>
        <taxon>Sordariomycetes</taxon>
        <taxon>Sordariomycetidae</taxon>
        <taxon>Sordariales</taxon>
        <taxon>Podosporaceae</taxon>
        <taxon>Podospora</taxon>
    </lineage>
</organism>